<gene>
    <name evidence="2" type="ORF">EB796_011382</name>
</gene>
<feature type="signal peptide" evidence="1">
    <location>
        <begin position="1"/>
        <end position="20"/>
    </location>
</feature>
<protein>
    <submittedName>
        <fullName evidence="2">Uncharacterized protein</fullName>
    </submittedName>
</protein>
<keyword evidence="3" id="KW-1185">Reference proteome</keyword>
<comment type="caution">
    <text evidence="2">The sequence shown here is derived from an EMBL/GenBank/DDBJ whole genome shotgun (WGS) entry which is preliminary data.</text>
</comment>
<dbReference type="Proteomes" id="UP000593567">
    <property type="component" value="Unassembled WGS sequence"/>
</dbReference>
<evidence type="ECO:0000313" key="2">
    <source>
        <dbReference type="EMBL" id="KAF6030302.1"/>
    </source>
</evidence>
<proteinExistence type="predicted"/>
<feature type="chain" id="PRO_5029486542" evidence="1">
    <location>
        <begin position="21"/>
        <end position="90"/>
    </location>
</feature>
<keyword evidence="1" id="KW-0732">Signal</keyword>
<evidence type="ECO:0000313" key="3">
    <source>
        <dbReference type="Proteomes" id="UP000593567"/>
    </source>
</evidence>
<organism evidence="2 3">
    <name type="scientific">Bugula neritina</name>
    <name type="common">Brown bryozoan</name>
    <name type="synonym">Sertularia neritina</name>
    <dbReference type="NCBI Taxonomy" id="10212"/>
    <lineage>
        <taxon>Eukaryota</taxon>
        <taxon>Metazoa</taxon>
        <taxon>Spiralia</taxon>
        <taxon>Lophotrochozoa</taxon>
        <taxon>Bryozoa</taxon>
        <taxon>Gymnolaemata</taxon>
        <taxon>Cheilostomatida</taxon>
        <taxon>Flustrina</taxon>
        <taxon>Buguloidea</taxon>
        <taxon>Bugulidae</taxon>
        <taxon>Bugula</taxon>
    </lineage>
</organism>
<name>A0A7J7JVA0_BUGNE</name>
<reference evidence="2" key="1">
    <citation type="submission" date="2020-06" db="EMBL/GenBank/DDBJ databases">
        <title>Draft genome of Bugula neritina, a colonial animal packing powerful symbionts and potential medicines.</title>
        <authorList>
            <person name="Rayko M."/>
        </authorList>
    </citation>
    <scope>NUCLEOTIDE SEQUENCE [LARGE SCALE GENOMIC DNA]</scope>
    <source>
        <strain evidence="2">Kwan_BN1</strain>
    </source>
</reference>
<accession>A0A7J7JVA0</accession>
<dbReference type="AlphaFoldDB" id="A0A7J7JVA0"/>
<sequence>MAGILSRIFLLIVLLSSAFTSFLPIGFNASTLRIPQGFEAVEPQHNIETSETTQEVAQPTQEVAQPTQEVAQPTQEVAQATQEVVQTTQM</sequence>
<dbReference type="EMBL" id="VXIV02001717">
    <property type="protein sequence ID" value="KAF6030302.1"/>
    <property type="molecule type" value="Genomic_DNA"/>
</dbReference>
<evidence type="ECO:0000256" key="1">
    <source>
        <dbReference type="SAM" id="SignalP"/>
    </source>
</evidence>